<dbReference type="Proteomes" id="UP000294506">
    <property type="component" value="Unassembled WGS sequence"/>
</dbReference>
<evidence type="ECO:0000313" key="2">
    <source>
        <dbReference type="Proteomes" id="UP000294506"/>
    </source>
</evidence>
<comment type="caution">
    <text evidence="1">The sequence shown here is derived from an EMBL/GenBank/DDBJ whole genome shotgun (WGS) entry which is preliminary data.</text>
</comment>
<dbReference type="EMBL" id="SOAN01000009">
    <property type="protein sequence ID" value="TDS83785.1"/>
    <property type="molecule type" value="Genomic_DNA"/>
</dbReference>
<accession>A0A4R7FYA6</accession>
<protein>
    <submittedName>
        <fullName evidence="1">Uncharacterized protein</fullName>
    </submittedName>
</protein>
<keyword evidence="2" id="KW-1185">Reference proteome</keyword>
<evidence type="ECO:0000313" key="1">
    <source>
        <dbReference type="EMBL" id="TDS83785.1"/>
    </source>
</evidence>
<dbReference type="AlphaFoldDB" id="A0A4R7FYA6"/>
<sequence length="81" mass="8813">MKGPTLTRYRVALTLERSLDEQEILNLRGQRSESISDYEMDGENVVLASLDAADSLAARDTAELQVSRATGVAIHAAQLIP</sequence>
<proteinExistence type="predicted"/>
<name>A0A4R7FYA6_9MICC</name>
<organism evidence="1 2">
    <name type="scientific">Nesterenkonia aurantiaca</name>
    <dbReference type="NCBI Taxonomy" id="1436010"/>
    <lineage>
        <taxon>Bacteria</taxon>
        <taxon>Bacillati</taxon>
        <taxon>Actinomycetota</taxon>
        <taxon>Actinomycetes</taxon>
        <taxon>Micrococcales</taxon>
        <taxon>Micrococcaceae</taxon>
        <taxon>Nesterenkonia</taxon>
    </lineage>
</organism>
<reference evidence="1 2" key="1">
    <citation type="submission" date="2019-03" db="EMBL/GenBank/DDBJ databases">
        <title>Genomic Encyclopedia of Type Strains, Phase III (KMG-III): the genomes of soil and plant-associated and newly described type strains.</title>
        <authorList>
            <person name="Whitman W."/>
        </authorList>
    </citation>
    <scope>NUCLEOTIDE SEQUENCE [LARGE SCALE GENOMIC DNA]</scope>
    <source>
        <strain evidence="1 2">DSM 27373</strain>
    </source>
</reference>
<gene>
    <name evidence="1" type="ORF">EV640_10972</name>
</gene>